<gene>
    <name evidence="2" type="ORF">SAMN05428963_105221</name>
</gene>
<sequence length="253" mass="28554">MNHTGEIRPIRVTIWNEGAHERDQEQVRGIYPDGIHGAIAEAVAGPGVEVRTATFFDPDHGLPDGVLAETDVLFWWGHVLHDQVPDPLVDRIQARVLDGMGLVVLHSGHYSKPFKRLMGTSCTLTWRVHDGGERERIWIVDPAHPIAEDVGEFIDVAQSEMYSEAFDVPPPDHLVFVSWFEGGEVFRSGCCYQRGRGRIFYFSPGHETFPIYNNPQVRRVLANAARWAAPHHDIGSKLANRNRAVPLERIRRS</sequence>
<dbReference type="OrthoDB" id="252909at2"/>
<evidence type="ECO:0000313" key="2">
    <source>
        <dbReference type="EMBL" id="SKA06549.1"/>
    </source>
</evidence>
<accession>A0A1T4QRZ0</accession>
<dbReference type="STRING" id="1365950.SAMN05428963_105221"/>
<dbReference type="AlphaFoldDB" id="A0A1T4QRZ0"/>
<dbReference type="InterPro" id="IPR009381">
    <property type="entry name" value="Trehalose_catabolism_ThuA_prok"/>
</dbReference>
<dbReference type="Proteomes" id="UP000190135">
    <property type="component" value="Unassembled WGS sequence"/>
</dbReference>
<name>A0A1T4QRZ0_9HYPH</name>
<dbReference type="Pfam" id="PF06283">
    <property type="entry name" value="ThuA"/>
    <property type="match status" value="1"/>
</dbReference>
<dbReference type="InterPro" id="IPR029010">
    <property type="entry name" value="ThuA-like"/>
</dbReference>
<dbReference type="Gene3D" id="3.40.50.880">
    <property type="match status" value="1"/>
</dbReference>
<protein>
    <submittedName>
        <fullName evidence="2">Trehalose utilization protein</fullName>
    </submittedName>
</protein>
<dbReference type="PIRSF" id="PIRSF030013">
    <property type="entry name" value="ThuA"/>
    <property type="match status" value="1"/>
</dbReference>
<feature type="domain" description="ThuA-like" evidence="1">
    <location>
        <begin position="11"/>
        <end position="228"/>
    </location>
</feature>
<dbReference type="RefSeq" id="WP_078708115.1">
    <property type="nucleotide sequence ID" value="NZ_FUXL01000005.1"/>
</dbReference>
<evidence type="ECO:0000259" key="1">
    <source>
        <dbReference type="Pfam" id="PF06283"/>
    </source>
</evidence>
<dbReference type="SUPFAM" id="SSF52317">
    <property type="entry name" value="Class I glutamine amidotransferase-like"/>
    <property type="match status" value="1"/>
</dbReference>
<reference evidence="2 3" key="1">
    <citation type="submission" date="2017-02" db="EMBL/GenBank/DDBJ databases">
        <authorList>
            <person name="Peterson S.W."/>
        </authorList>
    </citation>
    <scope>NUCLEOTIDE SEQUENCE [LARGE SCALE GENOMIC DNA]</scope>
    <source>
        <strain evidence="2 3">USBA 369</strain>
    </source>
</reference>
<dbReference type="EMBL" id="FUXL01000005">
    <property type="protein sequence ID" value="SKA06549.1"/>
    <property type="molecule type" value="Genomic_DNA"/>
</dbReference>
<keyword evidence="3" id="KW-1185">Reference proteome</keyword>
<dbReference type="InterPro" id="IPR029062">
    <property type="entry name" value="Class_I_gatase-like"/>
</dbReference>
<evidence type="ECO:0000313" key="3">
    <source>
        <dbReference type="Proteomes" id="UP000190135"/>
    </source>
</evidence>
<organism evidence="2 3">
    <name type="scientific">Consotaella salsifontis</name>
    <dbReference type="NCBI Taxonomy" id="1365950"/>
    <lineage>
        <taxon>Bacteria</taxon>
        <taxon>Pseudomonadati</taxon>
        <taxon>Pseudomonadota</taxon>
        <taxon>Alphaproteobacteria</taxon>
        <taxon>Hyphomicrobiales</taxon>
        <taxon>Aurantimonadaceae</taxon>
        <taxon>Consotaella</taxon>
    </lineage>
</organism>
<proteinExistence type="predicted"/>